<dbReference type="InterPro" id="IPR010819">
    <property type="entry name" value="AGE/CE"/>
</dbReference>
<organism evidence="5 6">
    <name type="scientific">Anaeromassilibacillus senegalensis</name>
    <dbReference type="NCBI Taxonomy" id="1673717"/>
    <lineage>
        <taxon>Bacteria</taxon>
        <taxon>Bacillati</taxon>
        <taxon>Bacillota</taxon>
        <taxon>Clostridia</taxon>
        <taxon>Eubacteriales</taxon>
        <taxon>Acutalibacteraceae</taxon>
        <taxon>Anaeromassilibacillus</taxon>
    </lineage>
</organism>
<name>A0ABS9CQ43_9FIRM</name>
<comment type="similarity">
    <text evidence="2">Belongs to the N-acylglucosamine 2-epimerase family.</text>
</comment>
<dbReference type="Proteomes" id="UP001299220">
    <property type="component" value="Unassembled WGS sequence"/>
</dbReference>
<comment type="caution">
    <text evidence="5">The sequence shown here is derived from an EMBL/GenBank/DDBJ whole genome shotgun (WGS) entry which is preliminary data.</text>
</comment>
<sequence length="399" mass="44970">MEKLLKLRDEMRADLLHGSIFPFWQQYTIDEENGGFYGAVTVDKEIQKDAPKSLVLNARLLWTFAGAYRIFGDPAYKALADRAFDYIVKYFWDEKNGGGYWMLNADGTVLDDTKMTYGQGFLLYAFSEYVRATGSEEARKYADLVFDYLESECREGKYYLENARGTGASNGAITEAGNLSMNTHIHILEPMTCYFRIRHDACVEECLVNLIEVTGRRIYDAAHHHFVMFFDSEMNPLPGVVSFGHDIEGSWLLTEAAEVLEKYGADQARAAALLAEAKEIAINMVNFTLEHGLDADGGLFDEGYEEGGIAVPNKVWWGQAEAVVGCVNAYQITGDERYLDTACKVWEYIKREVVNGPAGEWFAVGRNSPKEENSHLLCGPWKCPYHNARAAFEICERAE</sequence>
<dbReference type="PANTHER" id="PTHR15108">
    <property type="entry name" value="N-ACYLGLUCOSAMINE-2-EPIMERASE"/>
    <property type="match status" value="1"/>
</dbReference>
<dbReference type="EC" id="5.1.3.11" evidence="4"/>
<dbReference type="EMBL" id="JAFBIT010000003">
    <property type="protein sequence ID" value="MCF2653271.1"/>
    <property type="molecule type" value="Genomic_DNA"/>
</dbReference>
<protein>
    <recommendedName>
        <fullName evidence="4">Cellobiose 2-epimerase</fullName>
        <shortName evidence="4">CE</shortName>
        <ecNumber evidence="4">5.1.3.11</ecNumber>
    </recommendedName>
</protein>
<comment type="function">
    <text evidence="4">Catalyzes the reversible epimerization of cellobiose to 4-O-beta-D-glucopyranosyl-D-mannose (Glc-Man).</text>
</comment>
<dbReference type="InterPro" id="IPR012341">
    <property type="entry name" value="6hp_glycosidase-like_sf"/>
</dbReference>
<evidence type="ECO:0000256" key="3">
    <source>
        <dbReference type="ARBA" id="ARBA00023235"/>
    </source>
</evidence>
<dbReference type="InterPro" id="IPR028584">
    <property type="entry name" value="Cellobiose_2_epim"/>
</dbReference>
<dbReference type="HAMAP" id="MF_00929">
    <property type="entry name" value="Cellobiose_2_epim"/>
    <property type="match status" value="1"/>
</dbReference>
<keyword evidence="6" id="KW-1185">Reference proteome</keyword>
<dbReference type="Pfam" id="PF07221">
    <property type="entry name" value="GlcNAc_2-epim"/>
    <property type="match status" value="1"/>
</dbReference>
<dbReference type="RefSeq" id="WP_235324290.1">
    <property type="nucleotide sequence ID" value="NZ_JAFBIT010000003.1"/>
</dbReference>
<reference evidence="5 6" key="1">
    <citation type="submission" date="2020-12" db="EMBL/GenBank/DDBJ databases">
        <title>Whole genome sequences of gut porcine anaerobes.</title>
        <authorList>
            <person name="Kubasova T."/>
            <person name="Jahodarova E."/>
            <person name="Rychlik I."/>
        </authorList>
    </citation>
    <scope>NUCLEOTIDE SEQUENCE [LARGE SCALE GENOMIC DNA]</scope>
    <source>
        <strain evidence="5 6">An867</strain>
    </source>
</reference>
<keyword evidence="3 4" id="KW-0413">Isomerase</keyword>
<dbReference type="Gene3D" id="1.50.10.10">
    <property type="match status" value="1"/>
</dbReference>
<gene>
    <name evidence="5" type="ORF">JQM67_11735</name>
</gene>
<evidence type="ECO:0000256" key="4">
    <source>
        <dbReference type="HAMAP-Rule" id="MF_00929"/>
    </source>
</evidence>
<accession>A0ABS9CQ43</accession>
<evidence type="ECO:0000256" key="2">
    <source>
        <dbReference type="ARBA" id="ARBA00008558"/>
    </source>
</evidence>
<evidence type="ECO:0000256" key="1">
    <source>
        <dbReference type="ARBA" id="ARBA00001470"/>
    </source>
</evidence>
<evidence type="ECO:0000313" key="6">
    <source>
        <dbReference type="Proteomes" id="UP001299220"/>
    </source>
</evidence>
<comment type="similarity">
    <text evidence="4">Belongs to the cellobiose 2-epimerase family.</text>
</comment>
<proteinExistence type="inferred from homology"/>
<evidence type="ECO:0000313" key="5">
    <source>
        <dbReference type="EMBL" id="MCF2653271.1"/>
    </source>
</evidence>
<dbReference type="InterPro" id="IPR008928">
    <property type="entry name" value="6-hairpin_glycosidase_sf"/>
</dbReference>
<comment type="catalytic activity">
    <reaction evidence="1 4">
        <text>D-cellobiose = beta-D-glucosyl-(1-&gt;4)-D-mannopyranose</text>
        <dbReference type="Rhea" id="RHEA:23384"/>
        <dbReference type="ChEBI" id="CHEBI:17057"/>
        <dbReference type="ChEBI" id="CHEBI:47931"/>
        <dbReference type="EC" id="5.1.3.11"/>
    </reaction>
</comment>
<dbReference type="SUPFAM" id="SSF48208">
    <property type="entry name" value="Six-hairpin glycosidases"/>
    <property type="match status" value="1"/>
</dbReference>